<sequence>MSGINVSKDNDQALVKGVEAMVHGDLINIVATAVPACLLTASTQTQGAFKNLKVSMPDWWASATREERAVAVTYVEQSIKTHTEYSDAIRAVKSLNDFAAPLLKKEIKKVFALDLDVNQVWLELYSHVGVFQDYRVECFSLLEAALHNFEPAEERSRAFYISQFFNYKSSGVRNGVKGLDITKFVTLCRRLDLGKKYQQHIKEQLGWIDPTRPATEKNAFIQYQKASLKAASYIALLKKDIEQKHYQALLSVINQESDVKVDGKPLWFRGLSFMKMNLSDCLVFQIAEKDPNWFMDMLWPLVDKDSGAGFIVYIPDDPDHPVKYYTSLTQLKARLTLQLLRRDEISSTAAPSPYQQFLSRFVAHRARPAFLTYFTEQLPRSSFFDNRVHERRQKTQLDFLLQFYPLGPARDPWEDGVDLWACLYRHRRDRLLADAGSQAVPTEEADAQGRRKWLAELLDDFVTIVGMAAFVVPPVGVVLLGVTAVNLMNEVLEGIEDLSMDDREAGWAHILGVVEGVMNIALTGLALDYVMAEEMSAFKPVTRPDGSKRLWKPDLSRYRSDVSLEGIEPNSRGQYEVGGKTYVRVAGDTYEQRLDPTLGKWRINHPTDEGAYQPVLDEGASGGVWQHAMDDAQPGPNTQQNPVSSEPVVDVPQTDAPVPTPNVPSETDSAPAHLRYSEYAVEPSAIATLTPNERGIYRSKDGQRFFIRETREAGGEYVYQIRDSFNLNADILDVNIVDGSTNRQTGYWLRRVGPDQWESIGLDGGVGPSRLINAGDVREWNALPAAARAGTSLRKFARRRGLFYPTFNRYVLVDGAITPEGQAFLNNAQAPRVSVTAEHLIEWEGMSARERHETTREGFANQHLIDTESLMAHIAQDGSVNDVGKMLLKHAGGGAYTRITSDHLAQWKTLYETSGANVTASEFALRNDLNPVLWGDYVKPDGSFTKAGLLKFAFEPAAYNPLTNAHLARWWELSDTPANSVSMQAFVERNQIDPAVWARYVDVNGKFTVEGRHQLIFGDEMPSGSGSFAPESGSNRPFMARKSAKVGVKRSAQGAGSSNIKVPKKDVRAGFSGDANSPLFGHEINNDLPILQDPNDVTRSLTTQLEGDVDEIVVTYWNRLLADVPTQERLRLQEKITWEARDWVRDEGHHKVRFDSLMKVAKLNGGPERGLSVIARRNIKRFEVLGPYSGKLHQGDKTLLKEIAAKGHKAVESYSFSTFSNDGTQSAYGSGNTLSLINSHVAPGRESLGADNVSSISFGRYMTFFVAWSDIEKGAELLLDYGPAYKWD</sequence>
<keyword evidence="2" id="KW-0812">Transmembrane</keyword>
<accession>A0ABY0RI93</accession>
<feature type="compositionally biased region" description="Polar residues" evidence="1">
    <location>
        <begin position="635"/>
        <end position="644"/>
    </location>
</feature>
<evidence type="ECO:0000259" key="3">
    <source>
        <dbReference type="Pfam" id="PF00856"/>
    </source>
</evidence>
<gene>
    <name evidence="5" type="ORF">SAMN04490208_2660</name>
</gene>
<feature type="transmembrane region" description="Helical" evidence="2">
    <location>
        <begin position="461"/>
        <end position="487"/>
    </location>
</feature>
<keyword evidence="2" id="KW-1133">Transmembrane helix</keyword>
<dbReference type="RefSeq" id="WP_060548509.1">
    <property type="nucleotide sequence ID" value="NZ_JYLI01000004.1"/>
</dbReference>
<dbReference type="Gene3D" id="2.170.270.10">
    <property type="entry name" value="SET domain"/>
    <property type="match status" value="1"/>
</dbReference>
<evidence type="ECO:0000259" key="4">
    <source>
        <dbReference type="Pfam" id="PF20178"/>
    </source>
</evidence>
<dbReference type="InterPro" id="IPR046673">
    <property type="entry name" value="ToxA_N"/>
</dbReference>
<evidence type="ECO:0000256" key="1">
    <source>
        <dbReference type="SAM" id="MobiDB-lite"/>
    </source>
</evidence>
<feature type="region of interest" description="Disordered" evidence="1">
    <location>
        <begin position="625"/>
        <end position="670"/>
    </location>
</feature>
<dbReference type="EMBL" id="LT629706">
    <property type="protein sequence ID" value="SDO12893.1"/>
    <property type="molecule type" value="Genomic_DNA"/>
</dbReference>
<keyword evidence="2" id="KW-0472">Membrane</keyword>
<feature type="transmembrane region" description="Helical" evidence="2">
    <location>
        <begin position="507"/>
        <end position="530"/>
    </location>
</feature>
<proteinExistence type="predicted"/>
<feature type="domain" description="Dermonecrotic toxin N-terminal" evidence="4">
    <location>
        <begin position="92"/>
        <end position="364"/>
    </location>
</feature>
<dbReference type="Pfam" id="PF00856">
    <property type="entry name" value="SET"/>
    <property type="match status" value="1"/>
</dbReference>
<keyword evidence="6" id="KW-1185">Reference proteome</keyword>
<evidence type="ECO:0000313" key="6">
    <source>
        <dbReference type="Proteomes" id="UP000181903"/>
    </source>
</evidence>
<name>A0ABY0RI93_9PSED</name>
<feature type="domain" description="SET" evidence="3">
    <location>
        <begin position="1170"/>
        <end position="1282"/>
    </location>
</feature>
<evidence type="ECO:0000256" key="2">
    <source>
        <dbReference type="SAM" id="Phobius"/>
    </source>
</evidence>
<dbReference type="InterPro" id="IPR046341">
    <property type="entry name" value="SET_dom_sf"/>
</dbReference>
<evidence type="ECO:0000313" key="5">
    <source>
        <dbReference type="EMBL" id="SDO12893.1"/>
    </source>
</evidence>
<protein>
    <recommendedName>
        <fullName evidence="7">SET domain-containing protein</fullName>
    </recommendedName>
</protein>
<evidence type="ECO:0008006" key="7">
    <source>
        <dbReference type="Google" id="ProtNLM"/>
    </source>
</evidence>
<dbReference type="Proteomes" id="UP000181903">
    <property type="component" value="Chromosome I"/>
</dbReference>
<dbReference type="InterPro" id="IPR001214">
    <property type="entry name" value="SET_dom"/>
</dbReference>
<dbReference type="SUPFAM" id="SSF82199">
    <property type="entry name" value="SET domain"/>
    <property type="match status" value="1"/>
</dbReference>
<reference evidence="5 6" key="1">
    <citation type="submission" date="2016-10" db="EMBL/GenBank/DDBJ databases">
        <authorList>
            <person name="Varghese N."/>
            <person name="Submissions S."/>
        </authorList>
    </citation>
    <scope>NUCLEOTIDE SEQUENCE [LARGE SCALE GENOMIC DNA]</scope>
    <source>
        <strain evidence="5 6">BS2776</strain>
    </source>
</reference>
<dbReference type="Pfam" id="PF20178">
    <property type="entry name" value="ToxA_N"/>
    <property type="match status" value="1"/>
</dbReference>
<organism evidence="5 6">
    <name type="scientific">Pseudomonas poae</name>
    <dbReference type="NCBI Taxonomy" id="200451"/>
    <lineage>
        <taxon>Bacteria</taxon>
        <taxon>Pseudomonadati</taxon>
        <taxon>Pseudomonadota</taxon>
        <taxon>Gammaproteobacteria</taxon>
        <taxon>Pseudomonadales</taxon>
        <taxon>Pseudomonadaceae</taxon>
        <taxon>Pseudomonas</taxon>
    </lineage>
</organism>